<dbReference type="Pfam" id="PF04402">
    <property type="entry name" value="SIMPL"/>
    <property type="match status" value="1"/>
</dbReference>
<gene>
    <name evidence="1" type="ORF">AWR27_15030</name>
</gene>
<dbReference type="AlphaFoldDB" id="A0A1P9WYR2"/>
<proteinExistence type="predicted"/>
<organism evidence="1 2">
    <name type="scientific">Spirosoma montaniterrae</name>
    <dbReference type="NCBI Taxonomy" id="1178516"/>
    <lineage>
        <taxon>Bacteria</taxon>
        <taxon>Pseudomonadati</taxon>
        <taxon>Bacteroidota</taxon>
        <taxon>Cytophagia</taxon>
        <taxon>Cytophagales</taxon>
        <taxon>Cytophagaceae</taxon>
        <taxon>Spirosoma</taxon>
    </lineage>
</organism>
<dbReference type="EMBL" id="CP014263">
    <property type="protein sequence ID" value="AQG80520.1"/>
    <property type="molecule type" value="Genomic_DNA"/>
</dbReference>
<dbReference type="Gene3D" id="3.30.70.2970">
    <property type="entry name" value="Protein of unknown function (DUF541), domain 2"/>
    <property type="match status" value="1"/>
</dbReference>
<keyword evidence="2" id="KW-1185">Reference proteome</keyword>
<dbReference type="InterPro" id="IPR052022">
    <property type="entry name" value="26kDa_periplasmic_antigen"/>
</dbReference>
<evidence type="ECO:0008006" key="3">
    <source>
        <dbReference type="Google" id="ProtNLM"/>
    </source>
</evidence>
<dbReference type="PANTHER" id="PTHR34387">
    <property type="entry name" value="SLR1258 PROTEIN"/>
    <property type="match status" value="1"/>
</dbReference>
<dbReference type="PANTHER" id="PTHR34387:SF2">
    <property type="entry name" value="SLR1258 PROTEIN"/>
    <property type="match status" value="1"/>
</dbReference>
<evidence type="ECO:0000313" key="2">
    <source>
        <dbReference type="Proteomes" id="UP000187941"/>
    </source>
</evidence>
<dbReference type="GO" id="GO:0006974">
    <property type="term" value="P:DNA damage response"/>
    <property type="evidence" value="ECO:0007669"/>
    <property type="project" value="TreeGrafter"/>
</dbReference>
<dbReference type="OrthoDB" id="957844at2"/>
<evidence type="ECO:0000313" key="1">
    <source>
        <dbReference type="EMBL" id="AQG80520.1"/>
    </source>
</evidence>
<protein>
    <recommendedName>
        <fullName evidence="3">SIMPL domain-containing protein</fullName>
    </recommendedName>
</protein>
<dbReference type="KEGG" id="smon:AWR27_15030"/>
<dbReference type="InterPro" id="IPR007497">
    <property type="entry name" value="SIMPL/DUF541"/>
</dbReference>
<sequence>MLYIRTQTRFVRTLFLGIIFIAISLTSVMSQPVDNRILVLGDAFEDVPANQVTLTVNLSFSDERDVKLAFQEHQQAQQRLTSLLNQQKIPAQNIRFLEPLGRKGQTYLRGQAGDRFTTYQRVLLKFNDLSQFNQAQQLLTANGFTDLSAVFSVSNQREVENRLLDKALARAQEKATQLAKATQRSIKRVVRISDTSENEGFYAYRDQNRLNAQQNPVNYDNDAFRQMAMVTQVFRYAVAVKVEFELTD</sequence>
<dbReference type="Proteomes" id="UP000187941">
    <property type="component" value="Chromosome"/>
</dbReference>
<dbReference type="Gene3D" id="3.30.110.170">
    <property type="entry name" value="Protein of unknown function (DUF541), domain 1"/>
    <property type="match status" value="1"/>
</dbReference>
<name>A0A1P9WYR2_9BACT</name>
<reference evidence="1 2" key="1">
    <citation type="submission" date="2016-01" db="EMBL/GenBank/DDBJ databases">
        <authorList>
            <person name="Oliw E.H."/>
        </authorList>
    </citation>
    <scope>NUCLEOTIDE SEQUENCE [LARGE SCALE GENOMIC DNA]</scope>
    <source>
        <strain evidence="1 2">DY10</strain>
    </source>
</reference>
<accession>A0A1P9WYR2</accession>